<keyword evidence="3 15" id="KW-1003">Cell membrane</keyword>
<evidence type="ECO:0000256" key="14">
    <source>
        <dbReference type="ARBA" id="ARBA00023303"/>
    </source>
</evidence>
<reference evidence="20" key="1">
    <citation type="submission" date="2025-08" db="UniProtKB">
        <authorList>
            <consortium name="RefSeq"/>
        </authorList>
    </citation>
    <scope>IDENTIFICATION</scope>
    <source>
        <tissue evidence="20">Blood</tissue>
    </source>
</reference>
<dbReference type="GeneID" id="103546843"/>
<keyword evidence="14 15" id="KW-0407">Ion channel</keyword>
<sequence>MPRVSAPLVLLPAWLVMVACSPHSLRIAAILDDPMECSRGERLSITLAKNRINRAPERLGKAKVEVDIFELLRDSEYETAETSLLNLEKLLRQFLISKDTLSVRMLDDTRDPTPLLKEIRDDKTATIIIHANASMSHTILLKAAELGMVSAYYTYIFTNLEFSLQRMDSLVDDRVNILGFSIFNQSHAFFQEFAQSLNQSWQENCDHVPFTGPALSSALLFDAVYAVVTAVQELNRSQEIGVKPLSCGSAQIWQHGTSLMNYLRMVELEGLTGHIEFNSKGQRSNYALKILQFTRNGFRQIGQWHVADGLSMDSRLYASNISDSLFNTTLVVTTILENPYLMLKGNHQEMEGNDRYEGFCVDMLKELAEILRFNYKIRLVGDGVYGVPEANGTWTGMVGELIARKADLAVAGLTITAEREKVIDFSKPFMTLGISILYRVHMGRKPGYFSFLDPFSPGVWLFMLLAYLAVSCVLFLVARLTPYEWYSPHPCAQGRCNLLVNQYSLGNSLWFPVGGFMQQGSTIAPRALSTRCVSGVWWAFTLIIISSYTANLAAFLTVQRMDVPIESVDDLADQTAIEYGTIHGGSSMTFFQNSRYQTYQRMWNYMYSKQPSVFVKSTEEGIARVLNSNYAFLLESTMNEYYRQRNCNLTQIGGLLDTKGYGIGMPVGSVFRDEFDLAILQLQENNRLEILKRKWWEGGKCPKEEDHRAKGLGMENIGGIFVVLICGLIVAIFMAMLEFLWTLRHSEATEVSVCQEMVTELRSIILCQDSVHPRRRRAGVPPPRPPIPEERRPRGTATLSNGKLCGAGEPDQLAQRLAHEAALVARGCTHIRVCPECRRFQGLRARPSPARSEESLEWEKTTNSSEPE</sequence>
<feature type="region of interest" description="Disordered" evidence="16">
    <location>
        <begin position="774"/>
        <end position="801"/>
    </location>
</feature>
<evidence type="ECO:0000256" key="13">
    <source>
        <dbReference type="ARBA" id="ARBA00023286"/>
    </source>
</evidence>
<keyword evidence="9 15" id="KW-0472">Membrane</keyword>
<accession>A0ABM4PVD1</accession>
<keyword evidence="13 15" id="KW-1071">Ligand-gated ion channel</keyword>
<evidence type="ECO:0000256" key="16">
    <source>
        <dbReference type="SAM" id="MobiDB-lite"/>
    </source>
</evidence>
<dbReference type="Pfam" id="PF00060">
    <property type="entry name" value="Lig_chan"/>
    <property type="match status" value="1"/>
</dbReference>
<keyword evidence="11" id="KW-0325">Glycoprotein</keyword>
<evidence type="ECO:0000313" key="20">
    <source>
        <dbReference type="RefSeq" id="XP_070481150.1"/>
    </source>
</evidence>
<dbReference type="PANTHER" id="PTHR18966">
    <property type="entry name" value="IONOTROPIC GLUTAMATE RECEPTOR"/>
    <property type="match status" value="1"/>
</dbReference>
<feature type="domain" description="Ionotropic glutamate receptor C-terminal" evidence="17">
    <location>
        <begin position="329"/>
        <end position="698"/>
    </location>
</feature>
<evidence type="ECO:0000256" key="10">
    <source>
        <dbReference type="ARBA" id="ARBA00023170"/>
    </source>
</evidence>
<evidence type="ECO:0000256" key="15">
    <source>
        <dbReference type="RuleBase" id="RU367118"/>
    </source>
</evidence>
<keyword evidence="19" id="KW-1185">Reference proteome</keyword>
<keyword evidence="4 15" id="KW-0812">Transmembrane</keyword>
<dbReference type="CDD" id="cd13724">
    <property type="entry name" value="PBP2_iGluR_kainate_KA1"/>
    <property type="match status" value="1"/>
</dbReference>
<evidence type="ECO:0000256" key="5">
    <source>
        <dbReference type="ARBA" id="ARBA00022729"/>
    </source>
</evidence>
<feature type="transmembrane region" description="Helical" evidence="15">
    <location>
        <begin position="537"/>
        <end position="558"/>
    </location>
</feature>
<dbReference type="SUPFAM" id="SSF53822">
    <property type="entry name" value="Periplasmic binding protein-like I"/>
    <property type="match status" value="1"/>
</dbReference>
<evidence type="ECO:0000313" key="19">
    <source>
        <dbReference type="Proteomes" id="UP001652662"/>
    </source>
</evidence>
<feature type="transmembrane region" description="Helical" evidence="15">
    <location>
        <begin position="459"/>
        <end position="478"/>
    </location>
</feature>
<feature type="transmembrane region" description="Helical" evidence="15">
    <location>
        <begin position="717"/>
        <end position="741"/>
    </location>
</feature>
<dbReference type="RefSeq" id="XP_070481150.1">
    <property type="nucleotide sequence ID" value="XM_070625049.1"/>
</dbReference>
<dbReference type="Gene3D" id="3.40.190.10">
    <property type="entry name" value="Periplasmic binding protein-like II"/>
    <property type="match status" value="1"/>
</dbReference>
<comment type="subcellular location">
    <subcellularLocation>
        <location evidence="1">Cell membrane</location>
        <topology evidence="1">Multi-pass membrane protein</topology>
    </subcellularLocation>
    <subcellularLocation>
        <location evidence="15">Postsynaptic cell membrane</location>
        <topology evidence="15">Multi-pass membrane protein</topology>
    </subcellularLocation>
</comment>
<evidence type="ECO:0000256" key="9">
    <source>
        <dbReference type="ARBA" id="ARBA00023136"/>
    </source>
</evidence>
<dbReference type="SMART" id="SM00079">
    <property type="entry name" value="PBPe"/>
    <property type="match status" value="1"/>
</dbReference>
<dbReference type="PROSITE" id="PS51257">
    <property type="entry name" value="PROKAR_LIPOPROTEIN"/>
    <property type="match status" value="1"/>
</dbReference>
<comment type="function">
    <text evidence="15">Receptor for glutamate that functions as a ligand-gated ion channel in the central nervous system and plays an important role in excitatory synaptic transmission. L-glutamate acts as an excitatory neurotransmitter at many synapses in the central nervous system.</text>
</comment>
<dbReference type="InterPro" id="IPR001828">
    <property type="entry name" value="ANF_lig-bd_rcpt"/>
</dbReference>
<feature type="signal peptide" evidence="15">
    <location>
        <begin position="1"/>
        <end position="20"/>
    </location>
</feature>
<keyword evidence="10 15" id="KW-0675">Receptor</keyword>
<dbReference type="Gene3D" id="3.40.50.2300">
    <property type="match status" value="2"/>
</dbReference>
<dbReference type="SMART" id="SM00918">
    <property type="entry name" value="Lig_chan-Glu_bd"/>
    <property type="match status" value="1"/>
</dbReference>
<feature type="domain" description="Ionotropic glutamate receptor L-glutamate and glycine-binding" evidence="18">
    <location>
        <begin position="339"/>
        <end position="403"/>
    </location>
</feature>
<evidence type="ECO:0000256" key="7">
    <source>
        <dbReference type="ARBA" id="ARBA00023018"/>
    </source>
</evidence>
<keyword evidence="12 15" id="KW-0628">Postsynaptic cell membrane</keyword>
<evidence type="ECO:0000256" key="2">
    <source>
        <dbReference type="ARBA" id="ARBA00022448"/>
    </source>
</evidence>
<feature type="region of interest" description="Disordered" evidence="16">
    <location>
        <begin position="843"/>
        <end position="868"/>
    </location>
</feature>
<dbReference type="InterPro" id="IPR001320">
    <property type="entry name" value="Iontro_rcpt_C"/>
</dbReference>
<dbReference type="InterPro" id="IPR028082">
    <property type="entry name" value="Peripla_BP_I"/>
</dbReference>
<feature type="compositionally biased region" description="Basic and acidic residues" evidence="16">
    <location>
        <begin position="851"/>
        <end position="860"/>
    </location>
</feature>
<dbReference type="Gene3D" id="1.10.287.70">
    <property type="match status" value="1"/>
</dbReference>
<keyword evidence="5 15" id="KW-0732">Signal</keyword>
<dbReference type="InterPro" id="IPR015683">
    <property type="entry name" value="Ionotropic_Glu_rcpt"/>
</dbReference>
<dbReference type="InterPro" id="IPR019594">
    <property type="entry name" value="Glu/Gly-bd"/>
</dbReference>
<evidence type="ECO:0000256" key="3">
    <source>
        <dbReference type="ARBA" id="ARBA00022475"/>
    </source>
</evidence>
<keyword evidence="7 15" id="KW-0770">Synapse</keyword>
<gene>
    <name evidence="20" type="primary">GRIK4</name>
</gene>
<feature type="transmembrane region" description="Helical" evidence="15">
    <location>
        <begin position="498"/>
        <end position="517"/>
    </location>
</feature>
<evidence type="ECO:0000259" key="18">
    <source>
        <dbReference type="SMART" id="SM00918"/>
    </source>
</evidence>
<evidence type="ECO:0000256" key="12">
    <source>
        <dbReference type="ARBA" id="ARBA00023257"/>
    </source>
</evidence>
<dbReference type="SUPFAM" id="SSF53850">
    <property type="entry name" value="Periplasmic binding protein-like II"/>
    <property type="match status" value="1"/>
</dbReference>
<protein>
    <recommendedName>
        <fullName evidence="15">Glutamate receptor</fullName>
    </recommendedName>
</protein>
<evidence type="ECO:0000256" key="11">
    <source>
        <dbReference type="ARBA" id="ARBA00023180"/>
    </source>
</evidence>
<evidence type="ECO:0000256" key="8">
    <source>
        <dbReference type="ARBA" id="ARBA00023065"/>
    </source>
</evidence>
<keyword evidence="2 15" id="KW-0813">Transport</keyword>
<proteinExistence type="inferred from homology"/>
<evidence type="ECO:0000256" key="6">
    <source>
        <dbReference type="ARBA" id="ARBA00022989"/>
    </source>
</evidence>
<keyword evidence="8 15" id="KW-0406">Ion transport</keyword>
<comment type="similarity">
    <text evidence="15">Belongs to the glutamate-gated ion channel (TC 1.A.10.1) family.</text>
</comment>
<evidence type="ECO:0000256" key="1">
    <source>
        <dbReference type="ARBA" id="ARBA00004651"/>
    </source>
</evidence>
<dbReference type="Proteomes" id="UP001652662">
    <property type="component" value="Chromosome 6"/>
</dbReference>
<dbReference type="PRINTS" id="PR00177">
    <property type="entry name" value="NMDARECEPTOR"/>
</dbReference>
<feature type="chain" id="PRO_5044972189" description="Glutamate receptor" evidence="15">
    <location>
        <begin position="21"/>
        <end position="868"/>
    </location>
</feature>
<dbReference type="Pfam" id="PF10613">
    <property type="entry name" value="Lig_chan-Glu_bd"/>
    <property type="match status" value="1"/>
</dbReference>
<keyword evidence="6 15" id="KW-1133">Transmembrane helix</keyword>
<organism evidence="19 20">
    <name type="scientific">Equus przewalskii</name>
    <name type="common">Przewalski's horse</name>
    <name type="synonym">Equus caballus przewalskii</name>
    <dbReference type="NCBI Taxonomy" id="9798"/>
    <lineage>
        <taxon>Eukaryota</taxon>
        <taxon>Metazoa</taxon>
        <taxon>Chordata</taxon>
        <taxon>Craniata</taxon>
        <taxon>Vertebrata</taxon>
        <taxon>Euteleostomi</taxon>
        <taxon>Mammalia</taxon>
        <taxon>Eutheria</taxon>
        <taxon>Laurasiatheria</taxon>
        <taxon>Perissodactyla</taxon>
        <taxon>Equidae</taxon>
        <taxon>Equus</taxon>
    </lineage>
</organism>
<name>A0ABM4PVD1_EQUPR</name>
<dbReference type="Pfam" id="PF01094">
    <property type="entry name" value="ANF_receptor"/>
    <property type="match status" value="1"/>
</dbReference>
<evidence type="ECO:0000259" key="17">
    <source>
        <dbReference type="SMART" id="SM00079"/>
    </source>
</evidence>
<dbReference type="InterPro" id="IPR001508">
    <property type="entry name" value="Iono_Glu_rcpt_met"/>
</dbReference>
<evidence type="ECO:0000256" key="4">
    <source>
        <dbReference type="ARBA" id="ARBA00022692"/>
    </source>
</evidence>